<dbReference type="Proteomes" id="UP001187471">
    <property type="component" value="Unassembled WGS sequence"/>
</dbReference>
<comment type="caution">
    <text evidence="1">The sequence shown here is derived from an EMBL/GenBank/DDBJ whole genome shotgun (WGS) entry which is preliminary data.</text>
</comment>
<evidence type="ECO:0008006" key="3">
    <source>
        <dbReference type="Google" id="ProtNLM"/>
    </source>
</evidence>
<dbReference type="InterPro" id="IPR011009">
    <property type="entry name" value="Kinase-like_dom_sf"/>
</dbReference>
<dbReference type="PANTHER" id="PTHR11124">
    <property type="entry name" value="VACUOLAR SORTING PROTEIN VPS29"/>
    <property type="match status" value="1"/>
</dbReference>
<dbReference type="Gene3D" id="3.60.21.10">
    <property type="match status" value="1"/>
</dbReference>
<reference evidence="1" key="1">
    <citation type="submission" date="2022-12" db="EMBL/GenBank/DDBJ databases">
        <title>Draft genome assemblies for two species of Escallonia (Escalloniales).</title>
        <authorList>
            <person name="Chanderbali A."/>
            <person name="Dervinis C."/>
            <person name="Anghel I."/>
            <person name="Soltis D."/>
            <person name="Soltis P."/>
            <person name="Zapata F."/>
        </authorList>
    </citation>
    <scope>NUCLEOTIDE SEQUENCE</scope>
    <source>
        <strain evidence="1">UCBG92.1500</strain>
        <tissue evidence="1">Leaf</tissue>
    </source>
</reference>
<organism evidence="1 2">
    <name type="scientific">Escallonia rubra</name>
    <dbReference type="NCBI Taxonomy" id="112253"/>
    <lineage>
        <taxon>Eukaryota</taxon>
        <taxon>Viridiplantae</taxon>
        <taxon>Streptophyta</taxon>
        <taxon>Embryophyta</taxon>
        <taxon>Tracheophyta</taxon>
        <taxon>Spermatophyta</taxon>
        <taxon>Magnoliopsida</taxon>
        <taxon>eudicotyledons</taxon>
        <taxon>Gunneridae</taxon>
        <taxon>Pentapetalae</taxon>
        <taxon>asterids</taxon>
        <taxon>campanulids</taxon>
        <taxon>Escalloniales</taxon>
        <taxon>Escalloniaceae</taxon>
        <taxon>Escallonia</taxon>
    </lineage>
</organism>
<evidence type="ECO:0000313" key="1">
    <source>
        <dbReference type="EMBL" id="KAK2977528.1"/>
    </source>
</evidence>
<dbReference type="EMBL" id="JAVXUO010001978">
    <property type="protein sequence ID" value="KAK2977528.1"/>
    <property type="molecule type" value="Genomic_DNA"/>
</dbReference>
<sequence>MVLVLAIGDLHIPHRAPDLPAKFKSMLVPGKIQRINCTGNVCIKDYNAKLSDFRLAKDSLDGDNTHVSTFVMGTYGNAAPAYVMTEHVKRRTAASSAPQAGPHPLAALEFEYCTPGILTPK</sequence>
<dbReference type="InterPro" id="IPR000979">
    <property type="entry name" value="Phosphodiesterase_MJ0936/Vps29"/>
</dbReference>
<name>A0AA88R1Q6_9ASTE</name>
<gene>
    <name evidence="1" type="ORF">RJ640_025709</name>
</gene>
<evidence type="ECO:0000313" key="2">
    <source>
        <dbReference type="Proteomes" id="UP001187471"/>
    </source>
</evidence>
<proteinExistence type="predicted"/>
<dbReference type="InterPro" id="IPR029052">
    <property type="entry name" value="Metallo-depent_PP-like"/>
</dbReference>
<dbReference type="SUPFAM" id="SSF56112">
    <property type="entry name" value="Protein kinase-like (PK-like)"/>
    <property type="match status" value="1"/>
</dbReference>
<accession>A0AA88R1Q6</accession>
<dbReference type="SUPFAM" id="SSF56300">
    <property type="entry name" value="Metallo-dependent phosphatases"/>
    <property type="match status" value="1"/>
</dbReference>
<protein>
    <recommendedName>
        <fullName evidence="3">Vacuolar protein sorting-associated protein 29</fullName>
    </recommendedName>
</protein>
<keyword evidence="2" id="KW-1185">Reference proteome</keyword>
<dbReference type="AlphaFoldDB" id="A0AA88R1Q6"/>